<dbReference type="Proteomes" id="UP001201020">
    <property type="component" value="Chromosome"/>
</dbReference>
<gene>
    <name evidence="3" type="ORF">K9W45_01510</name>
</gene>
<proteinExistence type="predicted"/>
<keyword evidence="1" id="KW-0812">Transmembrane</keyword>
<dbReference type="InterPro" id="IPR036390">
    <property type="entry name" value="WH_DNA-bd_sf"/>
</dbReference>
<feature type="domain" description="DUF7343" evidence="2">
    <location>
        <begin position="279"/>
        <end position="337"/>
    </location>
</feature>
<dbReference type="InterPro" id="IPR055767">
    <property type="entry name" value="DUF7343"/>
</dbReference>
<reference evidence="3" key="1">
    <citation type="journal article" date="2022" name="Nat. Microbiol.">
        <title>Unique mobile elements and scalable gene flow at the prokaryote-eukaryote boundary revealed by circularized Asgard archaea genomes.</title>
        <authorList>
            <person name="Wu F."/>
            <person name="Speth D.R."/>
            <person name="Philosof A."/>
            <person name="Cremiere A."/>
            <person name="Narayanan A."/>
            <person name="Barco R.A."/>
            <person name="Connon S.A."/>
            <person name="Amend J.P."/>
            <person name="Antoshechkin I.A."/>
            <person name="Orphan V.J."/>
        </authorList>
    </citation>
    <scope>NUCLEOTIDE SEQUENCE</scope>
    <source>
        <strain evidence="3">PM71</strain>
    </source>
</reference>
<feature type="transmembrane region" description="Helical" evidence="1">
    <location>
        <begin position="241"/>
        <end position="261"/>
    </location>
</feature>
<protein>
    <submittedName>
        <fullName evidence="3">Winged helix-turn-helix transcriptional regulator</fullName>
    </submittedName>
</protein>
<evidence type="ECO:0000256" key="1">
    <source>
        <dbReference type="SAM" id="Phobius"/>
    </source>
</evidence>
<organism evidence="3">
    <name type="scientific">Candidatus Heimdallarchaeum aukensis</name>
    <dbReference type="NCBI Taxonomy" id="2876573"/>
    <lineage>
        <taxon>Archaea</taxon>
        <taxon>Promethearchaeati</taxon>
        <taxon>Candidatus Heimdallarchaeota</taxon>
        <taxon>Candidatus Heimdallarchaeia (ex Rinke et al. 2021) (nom. nud.)</taxon>
        <taxon>Candidatus Heimdallarchaeales</taxon>
        <taxon>Candidatus Heimdallarchaeaceae</taxon>
        <taxon>Candidatus Heimdallarchaeum</taxon>
    </lineage>
</organism>
<dbReference type="Gene3D" id="1.10.10.10">
    <property type="entry name" value="Winged helix-like DNA-binding domain superfamily/Winged helix DNA-binding domain"/>
    <property type="match status" value="1"/>
</dbReference>
<dbReference type="SUPFAM" id="SSF46785">
    <property type="entry name" value="Winged helix' DNA-binding domain"/>
    <property type="match status" value="1"/>
</dbReference>
<evidence type="ECO:0000259" key="2">
    <source>
        <dbReference type="Pfam" id="PF24034"/>
    </source>
</evidence>
<accession>A0A9Y1BLB4</accession>
<evidence type="ECO:0000313" key="3">
    <source>
        <dbReference type="EMBL" id="UJG41153.1"/>
    </source>
</evidence>
<dbReference type="EMBL" id="CP084166">
    <property type="protein sequence ID" value="UJG41153.1"/>
    <property type="molecule type" value="Genomic_DNA"/>
</dbReference>
<keyword evidence="1" id="KW-1133">Transmembrane helix</keyword>
<sequence>MRILQNKKNKILVIFTFTVFCLMFAYNIVGKPTKDENAMLYSYQNMLIVRYHDIRVDISSVDEILCKESFIIENFENSSLDTIPLWFNYSISSIKIKDINGSLLYNWKVVETNSNFVEVYLRKNITLHEIASFSVEYELLKDIPLIPAEKNYYLFEFYTSITYSTSVLNVEFSLPENSFIHQSDESIYPNNGVQKINYNRITVSWQSNNVSAFSNPLFYAKFNEPITVEEKQGFFEKALNLFLSGLLLGFFLGISFLSWFARYKEKRAKKQLGLTLLDENQKELIKIVYEHNGKISQKEMCTVTGFSKSKISRNLIPLEKRGLIYREKWGRTYVIHLTKEGKTVIE</sequence>
<keyword evidence="1" id="KW-0472">Membrane</keyword>
<name>A0A9Y1BLB4_9ARCH</name>
<dbReference type="AlphaFoldDB" id="A0A9Y1BLB4"/>
<dbReference type="InterPro" id="IPR036388">
    <property type="entry name" value="WH-like_DNA-bd_sf"/>
</dbReference>
<dbReference type="Pfam" id="PF24034">
    <property type="entry name" value="DUF7343"/>
    <property type="match status" value="1"/>
</dbReference>